<comment type="subcellular location">
    <subcellularLocation>
        <location evidence="1 7">Nucleus</location>
    </subcellularLocation>
</comment>
<dbReference type="InterPro" id="IPR009057">
    <property type="entry name" value="Homeodomain-like_sf"/>
</dbReference>
<keyword evidence="11" id="KW-1185">Reference proteome</keyword>
<keyword evidence="5 7" id="KW-0238">DNA-binding</keyword>
<evidence type="ECO:0000256" key="3">
    <source>
        <dbReference type="ARBA" id="ARBA00022553"/>
    </source>
</evidence>
<keyword evidence="6" id="KW-0804">Transcription</keyword>
<feature type="region of interest" description="Disordered" evidence="8">
    <location>
        <begin position="289"/>
        <end position="356"/>
    </location>
</feature>
<evidence type="ECO:0000256" key="4">
    <source>
        <dbReference type="ARBA" id="ARBA00023015"/>
    </source>
</evidence>
<feature type="compositionally biased region" description="Low complexity" evidence="8">
    <location>
        <begin position="332"/>
        <end position="341"/>
    </location>
</feature>
<dbReference type="InterPro" id="IPR051839">
    <property type="entry name" value="RD_transcriptional_regulator"/>
</dbReference>
<evidence type="ECO:0000256" key="7">
    <source>
        <dbReference type="PROSITE-ProRule" id="PRU00320"/>
    </source>
</evidence>
<evidence type="ECO:0000256" key="6">
    <source>
        <dbReference type="ARBA" id="ARBA00023163"/>
    </source>
</evidence>
<dbReference type="SUPFAM" id="SSF46689">
    <property type="entry name" value="Homeodomain-like"/>
    <property type="match status" value="1"/>
</dbReference>
<dbReference type="GO" id="GO:0003677">
    <property type="term" value="F:DNA binding"/>
    <property type="evidence" value="ECO:0007669"/>
    <property type="project" value="UniProtKB-UniRule"/>
</dbReference>
<keyword evidence="3" id="KW-0597">Phosphoprotein</keyword>
<dbReference type="GO" id="GO:0005634">
    <property type="term" value="C:nucleus"/>
    <property type="evidence" value="ECO:0007669"/>
    <property type="project" value="UniProtKB-SubCell"/>
</dbReference>
<accession>A0A195CSD7</accession>
<dbReference type="PANTHER" id="PTHR33215:SF13">
    <property type="entry name" value="PROTEIN DISTAL ANTENNA"/>
    <property type="match status" value="1"/>
</dbReference>
<sequence length="386" mass="42018">MDQESALDLSPDSGGSTVRRDRGPSLRQDSPISYHQAINNFSRCLNVTSDPGPSRSQGALPRNESRQAGQDKRSRTRTLQEKIDAINRVHSGKSKAAVARDIGVPESTLRGWCKAEQKIRIQLNNIKVSGTPLAGYGYILTSNSDNSNNSRACSSSRSAPTARATILGSATSIMEKVEKFETDPPHKRLKIDNTSANISTSARAMTSSDINPFLYNIMSTAYINSTLAMLTTILKPETFLSFSGYAPAATLFTDSLLSGNNCTVTNTATTNMRQQQLQQQQQQQQQYQSQQQINATTNTLPNESKKKSSVQGYSTIDIQRAQCNRSSNVEKSSGSSISQPSNQIMENQMPSTSTNSSNAVVSVQSRNGKTLNSIIDSLHGSRKMGF</sequence>
<dbReference type="InterPro" id="IPR007889">
    <property type="entry name" value="HTH_Psq"/>
</dbReference>
<feature type="region of interest" description="Disordered" evidence="8">
    <location>
        <begin position="1"/>
        <end position="78"/>
    </location>
</feature>
<dbReference type="OrthoDB" id="6624814at2759"/>
<name>A0A195CSD7_9HYME</name>
<dbReference type="Gene3D" id="1.10.10.10">
    <property type="entry name" value="Winged helix-like DNA-binding domain superfamily/Winged helix DNA-binding domain"/>
    <property type="match status" value="1"/>
</dbReference>
<dbReference type="InterPro" id="IPR036388">
    <property type="entry name" value="WH-like_DNA-bd_sf"/>
</dbReference>
<protein>
    <submittedName>
        <fullName evidence="10">Protein distal antenna</fullName>
    </submittedName>
</protein>
<evidence type="ECO:0000256" key="2">
    <source>
        <dbReference type="ARBA" id="ARBA00022473"/>
    </source>
</evidence>
<feature type="compositionally biased region" description="Polar residues" evidence="8">
    <location>
        <begin position="309"/>
        <end position="331"/>
    </location>
</feature>
<dbReference type="PROSITE" id="PS50960">
    <property type="entry name" value="HTH_PSQ"/>
    <property type="match status" value="1"/>
</dbReference>
<evidence type="ECO:0000256" key="5">
    <source>
        <dbReference type="ARBA" id="ARBA00023125"/>
    </source>
</evidence>
<proteinExistence type="predicted"/>
<feature type="compositionally biased region" description="Polar residues" evidence="8">
    <location>
        <begin position="293"/>
        <end position="302"/>
    </location>
</feature>
<dbReference type="KEGG" id="ccoa:108773228"/>
<evidence type="ECO:0000313" key="11">
    <source>
        <dbReference type="Proteomes" id="UP000078542"/>
    </source>
</evidence>
<keyword evidence="2" id="KW-0217">Developmental protein</keyword>
<evidence type="ECO:0000256" key="8">
    <source>
        <dbReference type="SAM" id="MobiDB-lite"/>
    </source>
</evidence>
<dbReference type="Proteomes" id="UP000078542">
    <property type="component" value="Unassembled WGS sequence"/>
</dbReference>
<reference evidence="10 11" key="1">
    <citation type="submission" date="2016-03" db="EMBL/GenBank/DDBJ databases">
        <title>Cyphomyrmex costatus WGS genome.</title>
        <authorList>
            <person name="Nygaard S."/>
            <person name="Hu H."/>
            <person name="Boomsma J."/>
            <person name="Zhang G."/>
        </authorList>
    </citation>
    <scope>NUCLEOTIDE SEQUENCE [LARGE SCALE GENOMIC DNA]</scope>
    <source>
        <strain evidence="10">MS0001</strain>
        <tissue evidence="10">Whole body</tissue>
    </source>
</reference>
<gene>
    <name evidence="10" type="ORF">ALC62_05492</name>
</gene>
<evidence type="ECO:0000313" key="10">
    <source>
        <dbReference type="EMBL" id="KYN03621.1"/>
    </source>
</evidence>
<keyword evidence="7" id="KW-0539">Nucleus</keyword>
<dbReference type="PANTHER" id="PTHR33215">
    <property type="entry name" value="PROTEIN DISTAL ANTENNA"/>
    <property type="match status" value="1"/>
</dbReference>
<feature type="compositionally biased region" description="Polar residues" evidence="8">
    <location>
        <begin position="27"/>
        <end position="57"/>
    </location>
</feature>
<feature type="domain" description="HTH psq-type" evidence="9">
    <location>
        <begin position="68"/>
        <end position="119"/>
    </location>
</feature>
<evidence type="ECO:0000259" key="9">
    <source>
        <dbReference type="PROSITE" id="PS50960"/>
    </source>
</evidence>
<feature type="compositionally biased region" description="Basic and acidic residues" evidence="8">
    <location>
        <begin position="63"/>
        <end position="78"/>
    </location>
</feature>
<organism evidence="10 11">
    <name type="scientific">Cyphomyrmex costatus</name>
    <dbReference type="NCBI Taxonomy" id="456900"/>
    <lineage>
        <taxon>Eukaryota</taxon>
        <taxon>Metazoa</taxon>
        <taxon>Ecdysozoa</taxon>
        <taxon>Arthropoda</taxon>
        <taxon>Hexapoda</taxon>
        <taxon>Insecta</taxon>
        <taxon>Pterygota</taxon>
        <taxon>Neoptera</taxon>
        <taxon>Endopterygota</taxon>
        <taxon>Hymenoptera</taxon>
        <taxon>Apocrita</taxon>
        <taxon>Aculeata</taxon>
        <taxon>Formicoidea</taxon>
        <taxon>Formicidae</taxon>
        <taxon>Myrmicinae</taxon>
        <taxon>Cyphomyrmex</taxon>
    </lineage>
</organism>
<dbReference type="Pfam" id="PF04218">
    <property type="entry name" value="CENP-B_N"/>
    <property type="match status" value="1"/>
</dbReference>
<dbReference type="EMBL" id="KQ977306">
    <property type="protein sequence ID" value="KYN03621.1"/>
    <property type="molecule type" value="Genomic_DNA"/>
</dbReference>
<dbReference type="AlphaFoldDB" id="A0A195CSD7"/>
<feature type="DNA-binding region" description="H-T-H motif" evidence="7">
    <location>
        <begin position="95"/>
        <end position="115"/>
    </location>
</feature>
<keyword evidence="4" id="KW-0805">Transcription regulation</keyword>
<evidence type="ECO:0000256" key="1">
    <source>
        <dbReference type="ARBA" id="ARBA00004123"/>
    </source>
</evidence>